<sequence length="215" mass="23669">MSFWVYGKIVNNDNDEIINAETEETLSDDKISADGSSNYSHDDIINRANHIDEEDNVDIYSSSDIESKSGMGTSFKLGVGLILVVILVLAGLFFVGLFVSDDVSNPNVFNDSNISFSYPNSWVCGNDSDLSLVLEDDNVVTNINISDSEGESINQLATDLLSTANKSGVKLLYKNSLNVNGFNAYEIEFDFDKNGGFQLRILLFIANDKVLYLCI</sequence>
<gene>
    <name evidence="2" type="ORF">ALNOE001_18530</name>
</gene>
<keyword evidence="1" id="KW-0812">Transmembrane</keyword>
<dbReference type="Gene3D" id="3.40.1000.10">
    <property type="entry name" value="Mog1/PsbP, alpha/beta/alpha sandwich"/>
    <property type="match status" value="1"/>
</dbReference>
<accession>A0A366MAS3</accession>
<reference evidence="2 3" key="1">
    <citation type="submission" date="2018-06" db="EMBL/GenBank/DDBJ databases">
        <title>Genomic insight into two independent archaeal endosymbiosis events.</title>
        <authorList>
            <person name="Lind A.E."/>
            <person name="Lewis W.H."/>
            <person name="Spang A."/>
            <person name="Guy L."/>
            <person name="Embley M.T."/>
            <person name="Ettema T.J.G."/>
        </authorList>
    </citation>
    <scope>NUCLEOTIDE SEQUENCE [LARGE SCALE GENOMIC DNA]</scope>
    <source>
        <strain evidence="2">NOE</strain>
    </source>
</reference>
<protein>
    <submittedName>
        <fullName evidence="2">Uncharacterized protein</fullName>
    </submittedName>
</protein>
<comment type="caution">
    <text evidence="2">The sequence shown here is derived from an EMBL/GenBank/DDBJ whole genome shotgun (WGS) entry which is preliminary data.</text>
</comment>
<dbReference type="EMBL" id="NIZT01000059">
    <property type="protein sequence ID" value="RBQ22602.1"/>
    <property type="molecule type" value="Genomic_DNA"/>
</dbReference>
<keyword evidence="1" id="KW-1133">Transmembrane helix</keyword>
<dbReference type="Proteomes" id="UP000253099">
    <property type="component" value="Unassembled WGS sequence"/>
</dbReference>
<evidence type="ECO:0000313" key="3">
    <source>
        <dbReference type="Proteomes" id="UP000253099"/>
    </source>
</evidence>
<evidence type="ECO:0000313" key="2">
    <source>
        <dbReference type="EMBL" id="RBQ22602.1"/>
    </source>
</evidence>
<evidence type="ECO:0000256" key="1">
    <source>
        <dbReference type="SAM" id="Phobius"/>
    </source>
</evidence>
<feature type="transmembrane region" description="Helical" evidence="1">
    <location>
        <begin position="77"/>
        <end position="99"/>
    </location>
</feature>
<keyword evidence="3" id="KW-1185">Reference proteome</keyword>
<dbReference type="AlphaFoldDB" id="A0A366MAS3"/>
<proteinExistence type="predicted"/>
<organism evidence="2 3">
    <name type="scientific">Candidatus Methanobinarius endosymbioticus</name>
    <dbReference type="NCBI Taxonomy" id="2006182"/>
    <lineage>
        <taxon>Archaea</taxon>
        <taxon>Methanobacteriati</taxon>
        <taxon>Methanobacteriota</taxon>
        <taxon>Methanomada group</taxon>
        <taxon>Methanobacteria</taxon>
        <taxon>Methanobacteriales</taxon>
        <taxon>Methanobacteriaceae</taxon>
        <taxon>Candidatus Methanobinarius</taxon>
    </lineage>
</organism>
<name>A0A366MAS3_9EURY</name>
<keyword evidence="1" id="KW-0472">Membrane</keyword>